<reference evidence="4 5" key="1">
    <citation type="journal article" date="2012" name="Stand. Genomic Sci.">
        <title>Complete genome sequencing and analysis of Saprospira grandis str. Lewin, a predatory marine bacterium.</title>
        <authorList>
            <person name="Saw J.H."/>
            <person name="Yuryev A."/>
            <person name="Kanbe M."/>
            <person name="Hou S."/>
            <person name="Young A.G."/>
            <person name="Aizawa S."/>
            <person name="Alam M."/>
        </authorList>
    </citation>
    <scope>NUCLEOTIDE SEQUENCE [LARGE SCALE GENOMIC DNA]</scope>
    <source>
        <strain evidence="4 5">Lewin</strain>
    </source>
</reference>
<dbReference type="HOGENOM" id="CLU_632965_0_0_10"/>
<feature type="signal peptide" evidence="2">
    <location>
        <begin position="1"/>
        <end position="23"/>
    </location>
</feature>
<evidence type="ECO:0000256" key="2">
    <source>
        <dbReference type="SAM" id="SignalP"/>
    </source>
</evidence>
<gene>
    <name evidence="4" type="ordered locus">SGRA_1029</name>
</gene>
<dbReference type="GO" id="GO:0008932">
    <property type="term" value="F:lytic endotransglycosylase activity"/>
    <property type="evidence" value="ECO:0007669"/>
    <property type="project" value="TreeGrafter"/>
</dbReference>
<dbReference type="eggNOG" id="COG1388">
    <property type="taxonomic scope" value="Bacteria"/>
</dbReference>
<keyword evidence="5" id="KW-1185">Reference proteome</keyword>
<dbReference type="OrthoDB" id="2149800at2"/>
<name>H6L3B7_SAPGL</name>
<dbReference type="SMART" id="SM00257">
    <property type="entry name" value="LysM"/>
    <property type="match status" value="2"/>
</dbReference>
<dbReference type="Gene3D" id="3.10.350.10">
    <property type="entry name" value="LysM domain"/>
    <property type="match status" value="2"/>
</dbReference>
<dbReference type="SUPFAM" id="SSF54106">
    <property type="entry name" value="LysM domain"/>
    <property type="match status" value="2"/>
</dbReference>
<keyword evidence="2" id="KW-0732">Signal</keyword>
<dbReference type="Proteomes" id="UP000007519">
    <property type="component" value="Chromosome"/>
</dbReference>
<feature type="domain" description="LysM" evidence="3">
    <location>
        <begin position="386"/>
        <end position="429"/>
    </location>
</feature>
<dbReference type="KEGG" id="sgn:SGRA_1029"/>
<dbReference type="RefSeq" id="WP_015691413.1">
    <property type="nucleotide sequence ID" value="NC_016940.1"/>
</dbReference>
<evidence type="ECO:0000313" key="5">
    <source>
        <dbReference type="Proteomes" id="UP000007519"/>
    </source>
</evidence>
<accession>H6L3B7</accession>
<feature type="region of interest" description="Disordered" evidence="1">
    <location>
        <begin position="247"/>
        <end position="312"/>
    </location>
</feature>
<dbReference type="InterPro" id="IPR018392">
    <property type="entry name" value="LysM"/>
</dbReference>
<dbReference type="CDD" id="cd00118">
    <property type="entry name" value="LysM"/>
    <property type="match status" value="2"/>
</dbReference>
<dbReference type="EMBL" id="CP002831">
    <property type="protein sequence ID" value="AFC23764.1"/>
    <property type="molecule type" value="Genomic_DNA"/>
</dbReference>
<evidence type="ECO:0000256" key="1">
    <source>
        <dbReference type="SAM" id="MobiDB-lite"/>
    </source>
</evidence>
<organism evidence="4 5">
    <name type="scientific">Saprospira grandis (strain Lewin)</name>
    <dbReference type="NCBI Taxonomy" id="984262"/>
    <lineage>
        <taxon>Bacteria</taxon>
        <taxon>Pseudomonadati</taxon>
        <taxon>Bacteroidota</taxon>
        <taxon>Saprospiria</taxon>
        <taxon>Saprospirales</taxon>
        <taxon>Saprospiraceae</taxon>
        <taxon>Saprospira</taxon>
    </lineage>
</organism>
<protein>
    <submittedName>
        <fullName evidence="4">Membrane-bound lytic murein transglycosylase D</fullName>
    </submittedName>
</protein>
<dbReference type="InterPro" id="IPR036779">
    <property type="entry name" value="LysM_dom_sf"/>
</dbReference>
<dbReference type="STRING" id="984262.SGRA_1029"/>
<feature type="domain" description="LysM" evidence="3">
    <location>
        <begin position="319"/>
        <end position="362"/>
    </location>
</feature>
<dbReference type="PANTHER" id="PTHR33734">
    <property type="entry name" value="LYSM DOMAIN-CONTAINING GPI-ANCHORED PROTEIN 2"/>
    <property type="match status" value="1"/>
</dbReference>
<dbReference type="PANTHER" id="PTHR33734:SF22">
    <property type="entry name" value="MEMBRANE-BOUND LYTIC MUREIN TRANSGLYCOSYLASE D"/>
    <property type="match status" value="1"/>
</dbReference>
<evidence type="ECO:0000313" key="4">
    <source>
        <dbReference type="EMBL" id="AFC23764.1"/>
    </source>
</evidence>
<proteinExistence type="predicted"/>
<sequence length="433" mass="48917">MKKRLWKSFLLAAATLGASLAQAQTSSENILLFDANCMQEYEYQAVDKYTESAFHDFMLQVSPKQKLAFRVKTTNLNAELLEALPQKALGCADLTTINGQFIQEVNSLKKSVNIAVYNEQTKRYHIHQVSQIASYTENDKQLSYKDRRHSFVYAANQINSGEDLDATPEGKVLFVDNDQLGCLKQRQFRSFDRLQARLSENLYFLEGIGLYLVQQANGSLQLKRIDKKTIPEHIRALCYQKMQEENGIASRGTKSANEQKKRAGVTSVEEQKARKGVMHGGLRSPFDAEPIPAETKKQAGPAEKKTSEKTPAVVNNDPNYYIVQENDNLYKIAEKYNTRVDVLMGLNGLNSTTIDRGRRIKVVNDGSYVDPNPYIRTDEKSGKKYKVHVVRQGENLYDIAKKYGLTMTQLVQINKLPTEKASIDQELIVGLAN</sequence>
<dbReference type="AlphaFoldDB" id="H6L3B7"/>
<evidence type="ECO:0000259" key="3">
    <source>
        <dbReference type="PROSITE" id="PS51782"/>
    </source>
</evidence>
<dbReference type="PROSITE" id="PS51782">
    <property type="entry name" value="LYSM"/>
    <property type="match status" value="2"/>
</dbReference>
<feature type="chain" id="PRO_5003604792" evidence="2">
    <location>
        <begin position="24"/>
        <end position="433"/>
    </location>
</feature>
<dbReference type="Pfam" id="PF01476">
    <property type="entry name" value="LysM"/>
    <property type="match status" value="2"/>
</dbReference>
<feature type="compositionally biased region" description="Basic and acidic residues" evidence="1">
    <location>
        <begin position="294"/>
        <end position="308"/>
    </location>
</feature>